<protein>
    <submittedName>
        <fullName evidence="2">Uncharacterized protein</fullName>
    </submittedName>
</protein>
<evidence type="ECO:0000313" key="3">
    <source>
        <dbReference type="Proteomes" id="UP000198379"/>
    </source>
</evidence>
<accession>A0A238YWV8</accession>
<dbReference type="EMBL" id="FZNY01000002">
    <property type="protein sequence ID" value="SNR75587.1"/>
    <property type="molecule type" value="Genomic_DNA"/>
</dbReference>
<sequence length="299" mass="35059">MIIEKIKNINSWFWLTREISVFIYTTFHTQNSYVPLNKRMKKKYTIGGNYQVNGNTEKEFEIEYDNLPENEENNNKLLNLLNHPWRLIKEGGKLGVNGIKRFITVLFLFAFSNTILFFYAISRLFSTDFEFMKLLFVLLVLIIGLAITIYSTYRTYQYVVIDTIRVIYENLSSFFHKISELIIDKVEVLFQGKIDLTDNQLTKALDFGKMVNSKYPKTPKFLRKGIILILNKIPFVGMLIDLKEEILKGNKIEASNKLYNKMDGFISNSIFGNNNTKWVWWLLPVNIIIIFVLIKLKIG</sequence>
<dbReference type="AlphaFoldDB" id="A0A238YWV8"/>
<evidence type="ECO:0000313" key="2">
    <source>
        <dbReference type="EMBL" id="SNR75587.1"/>
    </source>
</evidence>
<feature type="transmembrane region" description="Helical" evidence="1">
    <location>
        <begin position="102"/>
        <end position="122"/>
    </location>
</feature>
<feature type="transmembrane region" description="Helical" evidence="1">
    <location>
        <begin position="221"/>
        <end position="240"/>
    </location>
</feature>
<gene>
    <name evidence="2" type="ORF">SAMN06265376_102424</name>
</gene>
<organism evidence="2 3">
    <name type="scientific">Dokdonia pacifica</name>
    <dbReference type="NCBI Taxonomy" id="1627892"/>
    <lineage>
        <taxon>Bacteria</taxon>
        <taxon>Pseudomonadati</taxon>
        <taxon>Bacteroidota</taxon>
        <taxon>Flavobacteriia</taxon>
        <taxon>Flavobacteriales</taxon>
        <taxon>Flavobacteriaceae</taxon>
        <taxon>Dokdonia</taxon>
    </lineage>
</organism>
<reference evidence="2 3" key="1">
    <citation type="submission" date="2017-06" db="EMBL/GenBank/DDBJ databases">
        <authorList>
            <person name="Kim H.J."/>
            <person name="Triplett B.A."/>
        </authorList>
    </citation>
    <scope>NUCLEOTIDE SEQUENCE [LARGE SCALE GENOMIC DNA]</scope>
    <source>
        <strain evidence="2 3">DSM 25597</strain>
    </source>
</reference>
<feature type="transmembrane region" description="Helical" evidence="1">
    <location>
        <begin position="278"/>
        <end position="296"/>
    </location>
</feature>
<name>A0A238YWV8_9FLAO</name>
<proteinExistence type="predicted"/>
<keyword evidence="1" id="KW-0812">Transmembrane</keyword>
<dbReference type="Proteomes" id="UP000198379">
    <property type="component" value="Unassembled WGS sequence"/>
</dbReference>
<evidence type="ECO:0000256" key="1">
    <source>
        <dbReference type="SAM" id="Phobius"/>
    </source>
</evidence>
<keyword evidence="1" id="KW-1133">Transmembrane helix</keyword>
<keyword evidence="3" id="KW-1185">Reference proteome</keyword>
<feature type="transmembrane region" description="Helical" evidence="1">
    <location>
        <begin position="134"/>
        <end position="153"/>
    </location>
</feature>
<keyword evidence="1" id="KW-0472">Membrane</keyword>